<evidence type="ECO:0000313" key="2">
    <source>
        <dbReference type="EMBL" id="RKU47858.1"/>
    </source>
</evidence>
<dbReference type="GO" id="GO:0016810">
    <property type="term" value="F:hydrolase activity, acting on carbon-nitrogen (but not peptide) bonds"/>
    <property type="evidence" value="ECO:0007669"/>
    <property type="project" value="InterPro"/>
</dbReference>
<dbReference type="Pfam" id="PF01979">
    <property type="entry name" value="Amidohydro_1"/>
    <property type="match status" value="1"/>
</dbReference>
<dbReference type="InterPro" id="IPR032466">
    <property type="entry name" value="Metal_Hydrolase"/>
</dbReference>
<dbReference type="SUPFAM" id="SSF51338">
    <property type="entry name" value="Composite domain of metallo-dependent hydrolases"/>
    <property type="match status" value="1"/>
</dbReference>
<dbReference type="InterPro" id="IPR057744">
    <property type="entry name" value="OTAase-like"/>
</dbReference>
<dbReference type="EMBL" id="QVQW01000007">
    <property type="protein sequence ID" value="RKU47858.1"/>
    <property type="molecule type" value="Genomic_DNA"/>
</dbReference>
<dbReference type="CDD" id="cd01299">
    <property type="entry name" value="Met_dep_hydrolase_A"/>
    <property type="match status" value="1"/>
</dbReference>
<comment type="caution">
    <text evidence="2">The sequence shown here is derived from an EMBL/GenBank/DDBJ whole genome shotgun (WGS) entry which is preliminary data.</text>
</comment>
<dbReference type="SUPFAM" id="SSF51556">
    <property type="entry name" value="Metallo-dependent hydrolases"/>
    <property type="match status" value="1"/>
</dbReference>
<dbReference type="Gene3D" id="3.20.20.140">
    <property type="entry name" value="Metal-dependent hydrolases"/>
    <property type="match status" value="1"/>
</dbReference>
<evidence type="ECO:0000313" key="3">
    <source>
        <dbReference type="Proteomes" id="UP000275385"/>
    </source>
</evidence>
<protein>
    <recommendedName>
        <fullName evidence="1">Amidohydrolase-related domain-containing protein</fullName>
    </recommendedName>
</protein>
<dbReference type="STRING" id="177199.A0A420YJ01"/>
<dbReference type="Proteomes" id="UP000275385">
    <property type="component" value="Unassembled WGS sequence"/>
</dbReference>
<evidence type="ECO:0000259" key="1">
    <source>
        <dbReference type="Pfam" id="PF01979"/>
    </source>
</evidence>
<dbReference type="InterPro" id="IPR051781">
    <property type="entry name" value="Metallo-dep_Hydrolase"/>
</dbReference>
<organism evidence="2 3">
    <name type="scientific">Coniochaeta pulveracea</name>
    <dbReference type="NCBI Taxonomy" id="177199"/>
    <lineage>
        <taxon>Eukaryota</taxon>
        <taxon>Fungi</taxon>
        <taxon>Dikarya</taxon>
        <taxon>Ascomycota</taxon>
        <taxon>Pezizomycotina</taxon>
        <taxon>Sordariomycetes</taxon>
        <taxon>Sordariomycetidae</taxon>
        <taxon>Coniochaetales</taxon>
        <taxon>Coniochaetaceae</taxon>
        <taxon>Coniochaeta</taxon>
    </lineage>
</organism>
<sequence>MGSTARVPGAVSWEPWTIADIKTDIKETGKSFPRNVAYIDNLKLDPELQPTQYQLTGTHPESTILITDVKILDSTGREPYRGDVLIRGEKIVAVGQVPNKDDLQKDPRVRVFNGKGRTLMSGLGDGHTHFTWNGGDLARLGELGVEEHVLLTVKSAQCFLDSGYTMCFGAASAKDRLDVVVRDAINAGDVPGPRYMANGREIAKPDGDLVAGITAFAEGAEEMRRTVRRHIVDFGVDNVKLSMSGEEICDARSAQDCFFTDEETAAAVDEAHKYKKRVCAHARARDSVTQCIKHGVDVIFHGSYVDDEGMEMLEQTKHRQFIVPAINWLWATSFEAEAFGYSHEAAEKAGYKKELEIAVAGLREMHRRGIVVLPGGDYGFAWTPHGTYARDLEHFVKLLDFTPHEAIIAATAGVAALLMRGDELGKIQPGYYADCILVNGDPLEDITVLQDHSKLDVIIINGRVHKAGRKEYIVDTSGALTTGVQSTKHLEVDYPEMKPAMQKAY</sequence>
<dbReference type="Gene3D" id="2.30.40.10">
    <property type="entry name" value="Urease, subunit C, domain 1"/>
    <property type="match status" value="1"/>
</dbReference>
<dbReference type="PANTHER" id="PTHR43135:SF3">
    <property type="entry name" value="ALPHA-D-RIBOSE 1-METHYLPHOSPHONATE 5-TRIPHOSPHATE DIPHOSPHATASE"/>
    <property type="match status" value="1"/>
</dbReference>
<dbReference type="InterPro" id="IPR006680">
    <property type="entry name" value="Amidohydro-rel"/>
</dbReference>
<proteinExistence type="predicted"/>
<gene>
    <name evidence="2" type="ORF">DL546_008517</name>
</gene>
<reference evidence="2 3" key="1">
    <citation type="submission" date="2018-08" db="EMBL/GenBank/DDBJ databases">
        <title>Draft genome of the lignicolous fungus Coniochaeta pulveracea.</title>
        <authorList>
            <person name="Borstlap C.J."/>
            <person name="De Witt R.N."/>
            <person name="Botha A."/>
            <person name="Volschenk H."/>
        </authorList>
    </citation>
    <scope>NUCLEOTIDE SEQUENCE [LARGE SCALE GENOMIC DNA]</scope>
    <source>
        <strain evidence="2 3">CAB683</strain>
    </source>
</reference>
<name>A0A420YJ01_9PEZI</name>
<dbReference type="PANTHER" id="PTHR43135">
    <property type="entry name" value="ALPHA-D-RIBOSE 1-METHYLPHOSPHONATE 5-TRIPHOSPHATE DIPHOSPHATASE"/>
    <property type="match status" value="1"/>
</dbReference>
<feature type="domain" description="Amidohydrolase-related" evidence="1">
    <location>
        <begin position="119"/>
        <end position="464"/>
    </location>
</feature>
<dbReference type="InterPro" id="IPR011059">
    <property type="entry name" value="Metal-dep_hydrolase_composite"/>
</dbReference>
<dbReference type="OrthoDB" id="194468at2759"/>
<dbReference type="AlphaFoldDB" id="A0A420YJ01"/>
<accession>A0A420YJ01</accession>
<keyword evidence="3" id="KW-1185">Reference proteome</keyword>